<keyword evidence="6" id="KW-0406">Ion transport</keyword>
<evidence type="ECO:0000256" key="9">
    <source>
        <dbReference type="SAM" id="Phobius"/>
    </source>
</evidence>
<dbReference type="Pfam" id="PF25539">
    <property type="entry name" value="Bestrophin_2"/>
    <property type="match status" value="1"/>
</dbReference>
<gene>
    <name evidence="10" type="ORF">K7432_000678</name>
</gene>
<sequence length="370" mass="42243">MVYNMPPLYERRWPFALRLKRSIIPRIIIKVVFLAVFTGAVVSIHRYTILKLNIKDNLITILGMVTSLLLVFRTNTAYDRYWEGRRLWSSQITSLRSLTRMIWINIQEKSQIDHTAKEAAIKLLISFAYATKHYLREEYDYQDVSPEFAPFLRTSHNRYRTPTSINHQRDQELLRPIVPPAESKTPGSNLPLEITVHLTAFIQHQKERGNVDAPLFTLLTNAVNNLVDNLTGFERILRTPIPVAYSIHLAQTVWIYCLMLPFQIVDPLGWVAILVVALAAFTLFGILAIGGELENPFGYDWNDLPLGNLCTIVKEETLAIIRVPPPTIDSWLLDDSATSESVETRLDIPGFSPSNISKSTISEGEELREK</sequence>
<evidence type="ECO:0000256" key="6">
    <source>
        <dbReference type="ARBA" id="ARBA00023065"/>
    </source>
</evidence>
<dbReference type="InterPro" id="IPR044669">
    <property type="entry name" value="YneE/VCCN1/2-like"/>
</dbReference>
<comment type="subcellular location">
    <subcellularLocation>
        <location evidence="1">Cell membrane</location>
        <topology evidence="1">Multi-pass membrane protein</topology>
    </subcellularLocation>
</comment>
<keyword evidence="2" id="KW-0813">Transport</keyword>
<evidence type="ECO:0000256" key="5">
    <source>
        <dbReference type="ARBA" id="ARBA00022989"/>
    </source>
</evidence>
<keyword evidence="5 9" id="KW-1133">Transmembrane helix</keyword>
<evidence type="ECO:0000256" key="3">
    <source>
        <dbReference type="ARBA" id="ARBA00022475"/>
    </source>
</evidence>
<feature type="region of interest" description="Disordered" evidence="8">
    <location>
        <begin position="349"/>
        <end position="370"/>
    </location>
</feature>
<dbReference type="PANTHER" id="PTHR33281:SF19">
    <property type="entry name" value="VOLTAGE-DEPENDENT ANION CHANNEL-FORMING PROTEIN YNEE"/>
    <property type="match status" value="1"/>
</dbReference>
<dbReference type="PANTHER" id="PTHR33281">
    <property type="entry name" value="UPF0187 PROTEIN YNEE"/>
    <property type="match status" value="1"/>
</dbReference>
<evidence type="ECO:0000256" key="4">
    <source>
        <dbReference type="ARBA" id="ARBA00022692"/>
    </source>
</evidence>
<name>A0ABR2WAW0_9FUNG</name>
<evidence type="ECO:0000256" key="2">
    <source>
        <dbReference type="ARBA" id="ARBA00022448"/>
    </source>
</evidence>
<keyword evidence="7 9" id="KW-0472">Membrane</keyword>
<keyword evidence="4 9" id="KW-0812">Transmembrane</keyword>
<feature type="transmembrane region" description="Helical" evidence="9">
    <location>
        <begin position="27"/>
        <end position="47"/>
    </location>
</feature>
<organism evidence="10 11">
    <name type="scientific">Basidiobolus ranarum</name>
    <dbReference type="NCBI Taxonomy" id="34480"/>
    <lineage>
        <taxon>Eukaryota</taxon>
        <taxon>Fungi</taxon>
        <taxon>Fungi incertae sedis</taxon>
        <taxon>Zoopagomycota</taxon>
        <taxon>Entomophthoromycotina</taxon>
        <taxon>Basidiobolomycetes</taxon>
        <taxon>Basidiobolales</taxon>
        <taxon>Basidiobolaceae</taxon>
        <taxon>Basidiobolus</taxon>
    </lineage>
</organism>
<evidence type="ECO:0000313" key="11">
    <source>
        <dbReference type="Proteomes" id="UP001479436"/>
    </source>
</evidence>
<reference evidence="10 11" key="1">
    <citation type="submission" date="2023-04" db="EMBL/GenBank/DDBJ databases">
        <title>Genome of Basidiobolus ranarum AG-B5.</title>
        <authorList>
            <person name="Stajich J.E."/>
            <person name="Carter-House D."/>
            <person name="Gryganskyi A."/>
        </authorList>
    </citation>
    <scope>NUCLEOTIDE SEQUENCE [LARGE SCALE GENOMIC DNA]</scope>
    <source>
        <strain evidence="10 11">AG-B5</strain>
    </source>
</reference>
<evidence type="ECO:0000313" key="10">
    <source>
        <dbReference type="EMBL" id="KAK9728925.1"/>
    </source>
</evidence>
<feature type="transmembrane region" description="Helical" evidence="9">
    <location>
        <begin position="268"/>
        <end position="289"/>
    </location>
</feature>
<protein>
    <submittedName>
        <fullName evidence="10">Uncharacterized protein</fullName>
    </submittedName>
</protein>
<dbReference type="EMBL" id="JASJQH010006888">
    <property type="protein sequence ID" value="KAK9728925.1"/>
    <property type="molecule type" value="Genomic_DNA"/>
</dbReference>
<keyword evidence="11" id="KW-1185">Reference proteome</keyword>
<feature type="compositionally biased region" description="Polar residues" evidence="8">
    <location>
        <begin position="352"/>
        <end position="362"/>
    </location>
</feature>
<comment type="caution">
    <text evidence="10">The sequence shown here is derived from an EMBL/GenBank/DDBJ whole genome shotgun (WGS) entry which is preliminary data.</text>
</comment>
<feature type="transmembrane region" description="Helical" evidence="9">
    <location>
        <begin position="59"/>
        <end position="78"/>
    </location>
</feature>
<evidence type="ECO:0000256" key="8">
    <source>
        <dbReference type="SAM" id="MobiDB-lite"/>
    </source>
</evidence>
<dbReference type="Proteomes" id="UP001479436">
    <property type="component" value="Unassembled WGS sequence"/>
</dbReference>
<keyword evidence="3" id="KW-1003">Cell membrane</keyword>
<evidence type="ECO:0000256" key="1">
    <source>
        <dbReference type="ARBA" id="ARBA00004651"/>
    </source>
</evidence>
<accession>A0ABR2WAW0</accession>
<feature type="transmembrane region" description="Helical" evidence="9">
    <location>
        <begin position="243"/>
        <end position="262"/>
    </location>
</feature>
<evidence type="ECO:0000256" key="7">
    <source>
        <dbReference type="ARBA" id="ARBA00023136"/>
    </source>
</evidence>
<proteinExistence type="predicted"/>